<keyword evidence="1" id="KW-0472">Membrane</keyword>
<proteinExistence type="predicted"/>
<dbReference type="HOGENOM" id="CLU_2277992_0_0_1"/>
<organism evidence="3">
    <name type="scientific">Leptosphaeria maculans (strain JN3 / isolate v23.1.3 / race Av1-4-5-6-7-8)</name>
    <name type="common">Blackleg fungus</name>
    <name type="synonym">Phoma lingam</name>
    <dbReference type="NCBI Taxonomy" id="985895"/>
    <lineage>
        <taxon>Eukaryota</taxon>
        <taxon>Fungi</taxon>
        <taxon>Dikarya</taxon>
        <taxon>Ascomycota</taxon>
        <taxon>Pezizomycotina</taxon>
        <taxon>Dothideomycetes</taxon>
        <taxon>Pleosporomycetidae</taxon>
        <taxon>Pleosporales</taxon>
        <taxon>Pleosporineae</taxon>
        <taxon>Leptosphaeriaceae</taxon>
        <taxon>Plenodomus</taxon>
        <taxon>Plenodomus lingam/Leptosphaeria maculans species complex</taxon>
    </lineage>
</organism>
<feature type="transmembrane region" description="Helical" evidence="1">
    <location>
        <begin position="6"/>
        <end position="24"/>
    </location>
</feature>
<keyword evidence="1" id="KW-0812">Transmembrane</keyword>
<evidence type="ECO:0000313" key="2">
    <source>
        <dbReference type="EMBL" id="CBY00629.1"/>
    </source>
</evidence>
<keyword evidence="1" id="KW-1133">Transmembrane helix</keyword>
<evidence type="ECO:0000256" key="1">
    <source>
        <dbReference type="SAM" id="Phobius"/>
    </source>
</evidence>
<accession>E5AAD8</accession>
<dbReference type="InParanoid" id="E5AAD8"/>
<reference evidence="3" key="1">
    <citation type="journal article" date="2011" name="Nat. Commun.">
        <title>Effector diversification within compartments of the Leptosphaeria maculans genome affected by Repeat-Induced Point mutations.</title>
        <authorList>
            <person name="Rouxel T."/>
            <person name="Grandaubert J."/>
            <person name="Hane J.K."/>
            <person name="Hoede C."/>
            <person name="van de Wouw A.P."/>
            <person name="Couloux A."/>
            <person name="Dominguez V."/>
            <person name="Anthouard V."/>
            <person name="Bally P."/>
            <person name="Bourras S."/>
            <person name="Cozijnsen A.J."/>
            <person name="Ciuffetti L.M."/>
            <person name="Degrave A."/>
            <person name="Dilmaghani A."/>
            <person name="Duret L."/>
            <person name="Fudal I."/>
            <person name="Goodwin S.B."/>
            <person name="Gout L."/>
            <person name="Glaser N."/>
            <person name="Linglin J."/>
            <person name="Kema G.H.J."/>
            <person name="Lapalu N."/>
            <person name="Lawrence C.B."/>
            <person name="May K."/>
            <person name="Meyer M."/>
            <person name="Ollivier B."/>
            <person name="Poulain J."/>
            <person name="Schoch C.L."/>
            <person name="Simon A."/>
            <person name="Spatafora J.W."/>
            <person name="Stachowiak A."/>
            <person name="Turgeon B.G."/>
            <person name="Tyler B.M."/>
            <person name="Vincent D."/>
            <person name="Weissenbach J."/>
            <person name="Amselem J."/>
            <person name="Quesneville H."/>
            <person name="Oliver R.P."/>
            <person name="Wincker P."/>
            <person name="Balesdent M.-H."/>
            <person name="Howlett B.J."/>
        </authorList>
    </citation>
    <scope>NUCLEOTIDE SEQUENCE [LARGE SCALE GENOMIC DNA]</scope>
    <source>
        <strain evidence="3">JN3 / isolate v23.1.3 / race Av1-4-5-6-7-8</strain>
    </source>
</reference>
<evidence type="ECO:0000313" key="3">
    <source>
        <dbReference type="Proteomes" id="UP000002668"/>
    </source>
</evidence>
<name>E5AAD8_LEPMJ</name>
<gene>
    <name evidence="2" type="ORF">LEMA_P017590.1</name>
</gene>
<dbReference type="EMBL" id="FP929138">
    <property type="protein sequence ID" value="CBY00629.1"/>
    <property type="molecule type" value="Genomic_DNA"/>
</dbReference>
<protein>
    <submittedName>
        <fullName evidence="2">Predicted protein</fullName>
    </submittedName>
</protein>
<dbReference type="AlphaFoldDB" id="E5AAD8"/>
<keyword evidence="3" id="KW-1185">Reference proteome</keyword>
<dbReference type="Proteomes" id="UP000002668">
    <property type="component" value="Genome"/>
</dbReference>
<sequence length="102" mass="11455">MTIWPVTVHLATFMVDLVVLAFWFSRILQFVGQLAGQYWVAQSSGPGPRHEGIYLKAAKGRIDGRHVFNSCKKYGARESTCFSCEQPLENKDGSIQCFSPRS</sequence>
<dbReference type="VEuPathDB" id="FungiDB:LEMA_P017590.1"/>